<proteinExistence type="inferred from homology"/>
<evidence type="ECO:0000256" key="1">
    <source>
        <dbReference type="ARBA" id="ARBA00009981"/>
    </source>
</evidence>
<dbReference type="Gene3D" id="3.40.1620.10">
    <property type="entry name" value="YefM-like domain"/>
    <property type="match status" value="1"/>
</dbReference>
<dbReference type="RefSeq" id="WP_344975659.1">
    <property type="nucleotide sequence ID" value="NZ_BAABFN010000001.1"/>
</dbReference>
<keyword evidence="3" id="KW-1185">Reference proteome</keyword>
<evidence type="ECO:0000313" key="3">
    <source>
        <dbReference type="Proteomes" id="UP001501207"/>
    </source>
</evidence>
<dbReference type="InterPro" id="IPR036165">
    <property type="entry name" value="YefM-like_sf"/>
</dbReference>
<gene>
    <name evidence="2" type="ORF">GCM10023143_07800</name>
</gene>
<dbReference type="SUPFAM" id="SSF143120">
    <property type="entry name" value="YefM-like"/>
    <property type="match status" value="1"/>
</dbReference>
<reference evidence="3" key="1">
    <citation type="journal article" date="2019" name="Int. J. Syst. Evol. Microbiol.">
        <title>The Global Catalogue of Microorganisms (GCM) 10K type strain sequencing project: providing services to taxonomists for standard genome sequencing and annotation.</title>
        <authorList>
            <consortium name="The Broad Institute Genomics Platform"/>
            <consortium name="The Broad Institute Genome Sequencing Center for Infectious Disease"/>
            <person name="Wu L."/>
            <person name="Ma J."/>
        </authorList>
    </citation>
    <scope>NUCLEOTIDE SEQUENCE [LARGE SCALE GENOMIC DNA]</scope>
    <source>
        <strain evidence="3">JCM 17664</strain>
    </source>
</reference>
<evidence type="ECO:0000313" key="2">
    <source>
        <dbReference type="EMBL" id="GAA4303915.1"/>
    </source>
</evidence>
<evidence type="ECO:0008006" key="4">
    <source>
        <dbReference type="Google" id="ProtNLM"/>
    </source>
</evidence>
<name>A0ABP8FHG7_9BACT</name>
<comment type="similarity">
    <text evidence="1">Belongs to the phD/YefM antitoxin family.</text>
</comment>
<sequence length="78" mass="8711">METMTVGRFKAHFSEVLKRVMAGEEIGISYGKKKDVVARLVPKVTPKKPKRKMGILEGKAKVVFAPNFKMTGEEFLGL</sequence>
<comment type="caution">
    <text evidence="2">The sequence shown here is derived from an EMBL/GenBank/DDBJ whole genome shotgun (WGS) entry which is preliminary data.</text>
</comment>
<protein>
    <recommendedName>
        <fullName evidence="4">Prevent-host-death protein</fullName>
    </recommendedName>
</protein>
<accession>A0ABP8FHG7</accession>
<dbReference type="Proteomes" id="UP001501207">
    <property type="component" value="Unassembled WGS sequence"/>
</dbReference>
<organism evidence="2 3">
    <name type="scientific">Compostibacter hankyongensis</name>
    <dbReference type="NCBI Taxonomy" id="1007089"/>
    <lineage>
        <taxon>Bacteria</taxon>
        <taxon>Pseudomonadati</taxon>
        <taxon>Bacteroidota</taxon>
        <taxon>Chitinophagia</taxon>
        <taxon>Chitinophagales</taxon>
        <taxon>Chitinophagaceae</taxon>
        <taxon>Compostibacter</taxon>
    </lineage>
</organism>
<dbReference type="EMBL" id="BAABFN010000001">
    <property type="protein sequence ID" value="GAA4303915.1"/>
    <property type="molecule type" value="Genomic_DNA"/>
</dbReference>